<dbReference type="Gene3D" id="3.30.70.1660">
    <property type="match status" value="1"/>
</dbReference>
<comment type="PTM">
    <text evidence="4">Methylated by PrmC. Methylation increases the termination efficiency of RF2.</text>
</comment>
<dbReference type="PANTHER" id="PTHR43116">
    <property type="entry name" value="PEPTIDE CHAIN RELEASE FACTOR 2"/>
    <property type="match status" value="1"/>
</dbReference>
<keyword evidence="3 4" id="KW-0648">Protein biosynthesis</keyword>
<dbReference type="GO" id="GO:0016149">
    <property type="term" value="F:translation release factor activity, codon specific"/>
    <property type="evidence" value="ECO:0007669"/>
    <property type="project" value="UniProtKB-UniRule"/>
</dbReference>
<keyword evidence="4" id="KW-0963">Cytoplasm</keyword>
<dbReference type="GO" id="GO:0005737">
    <property type="term" value="C:cytoplasm"/>
    <property type="evidence" value="ECO:0007669"/>
    <property type="project" value="UniProtKB-SubCell"/>
</dbReference>
<organism evidence="8 9">
    <name type="scientific">Buchnera aphidicola</name>
    <name type="common">Stegophylla sp.</name>
    <dbReference type="NCBI Taxonomy" id="2315800"/>
    <lineage>
        <taxon>Bacteria</taxon>
        <taxon>Pseudomonadati</taxon>
        <taxon>Pseudomonadota</taxon>
        <taxon>Gammaproteobacteria</taxon>
        <taxon>Enterobacterales</taxon>
        <taxon>Erwiniaceae</taxon>
        <taxon>Buchnera</taxon>
    </lineage>
</organism>
<dbReference type="Gene3D" id="3.30.160.20">
    <property type="match status" value="1"/>
</dbReference>
<evidence type="ECO:0000256" key="2">
    <source>
        <dbReference type="ARBA" id="ARBA00022481"/>
    </source>
</evidence>
<evidence type="ECO:0000256" key="3">
    <source>
        <dbReference type="ARBA" id="ARBA00022917"/>
    </source>
</evidence>
<comment type="similarity">
    <text evidence="1 4">Belongs to the prokaryotic/mitochondrial release factor family.</text>
</comment>
<dbReference type="FunFam" id="3.30.160.20:FF:000010">
    <property type="entry name" value="Peptide chain release factor 2"/>
    <property type="match status" value="1"/>
</dbReference>
<reference evidence="8 9" key="1">
    <citation type="submission" date="2018-10" db="EMBL/GenBank/DDBJ databases">
        <title>Comparative functional genomics of the obligate endosymbiont Buchnera aphidicola.</title>
        <authorList>
            <person name="Chong R.A."/>
        </authorList>
    </citation>
    <scope>NUCLEOTIDE SEQUENCE [LARGE SCALE GENOMIC DNA]</scope>
    <source>
        <strain evidence="8 9">Ssp</strain>
    </source>
</reference>
<dbReference type="InterPro" id="IPR000352">
    <property type="entry name" value="Pep_chain_release_fac_I"/>
</dbReference>
<evidence type="ECO:0000256" key="1">
    <source>
        <dbReference type="ARBA" id="ARBA00010835"/>
    </source>
</evidence>
<evidence type="ECO:0000256" key="4">
    <source>
        <dbReference type="HAMAP-Rule" id="MF_00094"/>
    </source>
</evidence>
<dbReference type="OrthoDB" id="9806673at2"/>
<evidence type="ECO:0000256" key="6">
    <source>
        <dbReference type="SAM" id="Coils"/>
    </source>
</evidence>
<evidence type="ECO:0000313" key="8">
    <source>
        <dbReference type="EMBL" id="QCI26427.1"/>
    </source>
</evidence>
<dbReference type="Gene3D" id="1.20.58.410">
    <property type="entry name" value="Release factor"/>
    <property type="match status" value="1"/>
</dbReference>
<sequence length="341" mass="39893">MIQLKKIKKIIEIKKILNQSKTWLNIERNKKIQEKKNKITKIISKIQNIENNINEIIKFIKLSIEMKDTSIISDITKEIKKIKKKIKKTNFYYIFSKKHDYLNCYLDIQSGSGGIDAQDWSKMLMRMYLKWLNKKKFKTEKISEIYGENSGIKSSTIRVIGKYAFGWLRTETGIHRLIRKSPFNSGKRRHTSFSSIFIYPEINKKTNININPSDLKIDFYKSSGSGGQHVNRTESAVRITHLPTSLVTQCQNQRSQHKNKEQAIKQMKSKLYNLEIKKRIKKQQDIENSKSSIGWGNQIRSYILDDSRIKDLRTGLEIRDTQSVLNGNLDQFIEKSLKIGL</sequence>
<comment type="subcellular location">
    <subcellularLocation>
        <location evidence="4">Cytoplasm</location>
    </subcellularLocation>
</comment>
<accession>A0A4D6Y9N1</accession>
<dbReference type="Pfam" id="PF03462">
    <property type="entry name" value="PCRF"/>
    <property type="match status" value="1"/>
</dbReference>
<dbReference type="EMBL" id="CP032998">
    <property type="protein sequence ID" value="QCI26427.1"/>
    <property type="molecule type" value="Genomic_DNA"/>
</dbReference>
<dbReference type="InterPro" id="IPR005139">
    <property type="entry name" value="PCRF"/>
</dbReference>
<dbReference type="SMART" id="SM00937">
    <property type="entry name" value="PCRF"/>
    <property type="match status" value="1"/>
</dbReference>
<keyword evidence="6" id="KW-0175">Coiled coil</keyword>
<feature type="modified residue" description="N5-methylglutamine" evidence="4">
    <location>
        <position position="228"/>
    </location>
</feature>
<dbReference type="PANTHER" id="PTHR43116:SF3">
    <property type="entry name" value="CLASS I PEPTIDE CHAIN RELEASE FACTOR"/>
    <property type="match status" value="1"/>
</dbReference>
<feature type="domain" description="Peptide chain release factor" evidence="7">
    <location>
        <begin position="61"/>
        <end position="171"/>
    </location>
</feature>
<protein>
    <recommendedName>
        <fullName evidence="4 5">Peptide chain release factor 2</fullName>
        <shortName evidence="4">RF-2</shortName>
    </recommendedName>
</protein>
<gene>
    <name evidence="4 8" type="primary">prfB</name>
    <name evidence="8" type="ORF">D9V79_01315</name>
</gene>
<dbReference type="HAMAP" id="MF_00094">
    <property type="entry name" value="Rel_fac_2"/>
    <property type="match status" value="1"/>
</dbReference>
<keyword evidence="2 4" id="KW-0488">Methylation</keyword>
<dbReference type="NCBIfam" id="TIGR00020">
    <property type="entry name" value="prfB"/>
    <property type="match status" value="1"/>
</dbReference>
<keyword evidence="9" id="KW-1185">Reference proteome</keyword>
<evidence type="ECO:0000313" key="9">
    <source>
        <dbReference type="Proteomes" id="UP000298636"/>
    </source>
</evidence>
<proteinExistence type="inferred from homology"/>
<dbReference type="SUPFAM" id="SSF75620">
    <property type="entry name" value="Release factor"/>
    <property type="match status" value="1"/>
</dbReference>
<evidence type="ECO:0000256" key="5">
    <source>
        <dbReference type="NCBIfam" id="TIGR00020"/>
    </source>
</evidence>
<comment type="function">
    <text evidence="4">Peptide chain release factor 2 directs the termination of translation in response to the peptide chain termination codons UGA and UAA.</text>
</comment>
<dbReference type="Proteomes" id="UP000298636">
    <property type="component" value="Chromosome"/>
</dbReference>
<feature type="coiled-coil region" evidence="6">
    <location>
        <begin position="250"/>
        <end position="277"/>
    </location>
</feature>
<name>A0A4D6Y9N1_9GAMM</name>
<dbReference type="InterPro" id="IPR045853">
    <property type="entry name" value="Pep_chain_release_fac_I_sf"/>
</dbReference>
<dbReference type="InterPro" id="IPR004374">
    <property type="entry name" value="PrfB"/>
</dbReference>
<evidence type="ECO:0000259" key="7">
    <source>
        <dbReference type="SMART" id="SM00937"/>
    </source>
</evidence>
<dbReference type="Pfam" id="PF00472">
    <property type="entry name" value="RF-1"/>
    <property type="match status" value="1"/>
</dbReference>
<dbReference type="AlphaFoldDB" id="A0A4D6Y9N1"/>